<organism evidence="1 2">
    <name type="scientific">Pseudomonas fluorescens</name>
    <dbReference type="NCBI Taxonomy" id="294"/>
    <lineage>
        <taxon>Bacteria</taxon>
        <taxon>Pseudomonadati</taxon>
        <taxon>Pseudomonadota</taxon>
        <taxon>Gammaproteobacteria</taxon>
        <taxon>Pseudomonadales</taxon>
        <taxon>Pseudomonadaceae</taxon>
        <taxon>Pseudomonas</taxon>
    </lineage>
</organism>
<proteinExistence type="predicted"/>
<dbReference type="EMBL" id="LCYA01000117">
    <property type="protein sequence ID" value="KWV85864.1"/>
    <property type="molecule type" value="Genomic_DNA"/>
</dbReference>
<evidence type="ECO:0000313" key="2">
    <source>
        <dbReference type="Proteomes" id="UP000061348"/>
    </source>
</evidence>
<name>A0A109LE80_PSEFL</name>
<comment type="caution">
    <text evidence="1">The sequence shown here is derived from an EMBL/GenBank/DDBJ whole genome shotgun (WGS) entry which is preliminary data.</text>
</comment>
<protein>
    <submittedName>
        <fullName evidence="1">Uncharacterized protein</fullName>
    </submittedName>
</protein>
<sequence length="73" mass="8470">MHLEPLASLSADIEPWRARLLCTPNVWRRLPPIRAFVSLSPPDEALETWSYVNVINLRNFSYKYHIISAKFSA</sequence>
<reference evidence="1 2" key="1">
    <citation type="submission" date="2015-05" db="EMBL/GenBank/DDBJ databases">
        <title>A genomic and transcriptomic approach to investigate the blue pigment phenotype in Pseudomonas fluorescens.</title>
        <authorList>
            <person name="Andreani N.A."/>
            <person name="Cardazzo B."/>
        </authorList>
    </citation>
    <scope>NUCLEOTIDE SEQUENCE [LARGE SCALE GENOMIC DNA]</scope>
    <source>
        <strain evidence="1 2">Ps_22</strain>
    </source>
</reference>
<accession>A0A109LE80</accession>
<dbReference type="PATRIC" id="fig|294.194.peg.4987"/>
<dbReference type="AlphaFoldDB" id="A0A109LE80"/>
<gene>
    <name evidence="1" type="ORF">PFLmoz3_04487</name>
</gene>
<evidence type="ECO:0000313" key="1">
    <source>
        <dbReference type="EMBL" id="KWV85864.1"/>
    </source>
</evidence>
<dbReference type="Proteomes" id="UP000061348">
    <property type="component" value="Unassembled WGS sequence"/>
</dbReference>